<evidence type="ECO:0000259" key="9">
    <source>
        <dbReference type="Pfam" id="PF02782"/>
    </source>
</evidence>
<organism evidence="10 11">
    <name type="scientific">Streptococcus parasanguinis</name>
    <dbReference type="NCBI Taxonomy" id="1318"/>
    <lineage>
        <taxon>Bacteria</taxon>
        <taxon>Bacillati</taxon>
        <taxon>Bacillota</taxon>
        <taxon>Bacilli</taxon>
        <taxon>Lactobacillales</taxon>
        <taxon>Streptococcaceae</taxon>
        <taxon>Streptococcus</taxon>
    </lineage>
</organism>
<accession>A0AAE8B4Z3</accession>
<evidence type="ECO:0000256" key="2">
    <source>
        <dbReference type="ARBA" id="ARBA00022679"/>
    </source>
</evidence>
<evidence type="ECO:0000256" key="1">
    <source>
        <dbReference type="ARBA" id="ARBA00009156"/>
    </source>
</evidence>
<sequence>MTYHIAVDIGASSGRLILADVQDGKWQLQEIHRFKNGFTRVDQHDRWDIEELFHQILVGLEKAKELGVDNCTLGIDTWAVDYVLLKDGKALAQPIAYRDKRTEKAMEKVFQKLPAKNIYEKTGIQFLNFNTLFQYVSEDPQLLEEADISLLIPDYLAYRLTGRQVAEVSNASTTQLLNIHHRDYDYDLLDLAGIKASQLPDLVETGTYLGPLLRENFKDYKLPYVEVYAVATHDTASAVVGVPATSKDVAYISSGTWSLIGAELTSPIVTKESQEANYTNEWGAYQTYRFLKNITGMWTVQEIARCLDYQYSYAEMAEQASQVAPFEQYVNLNDERFTNPEQMIQEIQAYCRETGQKVPETVGELTMCVYSNLALIYGAEWKRLEKLTGKSFEAIHIVGGGSNVALLNQLTANVIQKPVIAGPGEGTAIGNLLVQLIASGTFSNLREARAFLKEEISLKEFFPDFTMETDHLKNFQQNYYQ</sequence>
<dbReference type="GO" id="GO:0008993">
    <property type="term" value="F:rhamnulokinase activity"/>
    <property type="evidence" value="ECO:0007669"/>
    <property type="project" value="UniProtKB-UniRule"/>
</dbReference>
<evidence type="ECO:0000256" key="5">
    <source>
        <dbReference type="ARBA" id="ARBA00022840"/>
    </source>
</evidence>
<protein>
    <recommendedName>
        <fullName evidence="7">Rhamnulokinase</fullName>
        <ecNumber evidence="7">2.7.1.5</ecNumber>
    </recommendedName>
</protein>
<name>A0AAE8B4Z3_STRPA</name>
<dbReference type="InterPro" id="IPR050406">
    <property type="entry name" value="FGGY_Carb_Kinase"/>
</dbReference>
<dbReference type="InterPro" id="IPR013449">
    <property type="entry name" value="Rhamnulokinase"/>
</dbReference>
<dbReference type="Proteomes" id="UP000285725">
    <property type="component" value="Unassembled WGS sequence"/>
</dbReference>
<dbReference type="CDD" id="cd07771">
    <property type="entry name" value="ASKHA_NBD_FGGY_RhaB-like"/>
    <property type="match status" value="1"/>
</dbReference>
<dbReference type="EC" id="2.7.1.5" evidence="7"/>
<reference evidence="10 11" key="1">
    <citation type="submission" date="2018-08" db="EMBL/GenBank/DDBJ databases">
        <title>A genome reference for cultivated species of the human gut microbiota.</title>
        <authorList>
            <person name="Zou Y."/>
            <person name="Xue W."/>
            <person name="Luo G."/>
        </authorList>
    </citation>
    <scope>NUCLEOTIDE SEQUENCE [LARGE SCALE GENOMIC DNA]</scope>
    <source>
        <strain evidence="10 11">AF30-12BH</strain>
    </source>
</reference>
<proteinExistence type="inferred from homology"/>
<dbReference type="PANTHER" id="PTHR43095">
    <property type="entry name" value="SUGAR KINASE"/>
    <property type="match status" value="1"/>
</dbReference>
<feature type="domain" description="Carbohydrate kinase FGGY C-terminal" evidence="9">
    <location>
        <begin position="250"/>
        <end position="438"/>
    </location>
</feature>
<evidence type="ECO:0000256" key="3">
    <source>
        <dbReference type="ARBA" id="ARBA00022741"/>
    </source>
</evidence>
<evidence type="ECO:0000313" key="10">
    <source>
        <dbReference type="EMBL" id="RHN27167.1"/>
    </source>
</evidence>
<dbReference type="GO" id="GO:0005524">
    <property type="term" value="F:ATP binding"/>
    <property type="evidence" value="ECO:0007669"/>
    <property type="project" value="UniProtKB-KW"/>
</dbReference>
<dbReference type="PIRSF" id="PIRSF000538">
    <property type="entry name" value="GlpK"/>
    <property type="match status" value="1"/>
</dbReference>
<dbReference type="InterPro" id="IPR043129">
    <property type="entry name" value="ATPase_NBD"/>
</dbReference>
<dbReference type="AlphaFoldDB" id="A0AAE8B4Z3"/>
<evidence type="ECO:0000256" key="6">
    <source>
        <dbReference type="ARBA" id="ARBA00023308"/>
    </source>
</evidence>
<dbReference type="Pfam" id="PF00370">
    <property type="entry name" value="FGGY_N"/>
    <property type="match status" value="1"/>
</dbReference>
<dbReference type="EMBL" id="QRQU01000001">
    <property type="protein sequence ID" value="RHN27167.1"/>
    <property type="molecule type" value="Genomic_DNA"/>
</dbReference>
<dbReference type="RefSeq" id="WP_118396486.1">
    <property type="nucleotide sequence ID" value="NZ_CABJDC010000001.1"/>
</dbReference>
<evidence type="ECO:0000313" key="11">
    <source>
        <dbReference type="Proteomes" id="UP000285725"/>
    </source>
</evidence>
<dbReference type="GO" id="GO:0019301">
    <property type="term" value="P:rhamnose catabolic process"/>
    <property type="evidence" value="ECO:0007669"/>
    <property type="project" value="UniProtKB-UniRule"/>
</dbReference>
<dbReference type="SUPFAM" id="SSF53067">
    <property type="entry name" value="Actin-like ATPase domain"/>
    <property type="match status" value="2"/>
</dbReference>
<evidence type="ECO:0000256" key="4">
    <source>
        <dbReference type="ARBA" id="ARBA00022777"/>
    </source>
</evidence>
<keyword evidence="3" id="KW-0547">Nucleotide-binding</keyword>
<gene>
    <name evidence="10" type="primary">rhaB</name>
    <name evidence="10" type="ORF">DWZ19_01570</name>
</gene>
<evidence type="ECO:0000259" key="8">
    <source>
        <dbReference type="Pfam" id="PF00370"/>
    </source>
</evidence>
<dbReference type="InterPro" id="IPR000577">
    <property type="entry name" value="Carb_kinase_FGGY"/>
</dbReference>
<dbReference type="InterPro" id="IPR018484">
    <property type="entry name" value="FGGY_N"/>
</dbReference>
<keyword evidence="6" id="KW-0684">Rhamnose metabolism</keyword>
<dbReference type="Pfam" id="PF02782">
    <property type="entry name" value="FGGY_C"/>
    <property type="match status" value="1"/>
</dbReference>
<keyword evidence="5" id="KW-0067">ATP-binding</keyword>
<comment type="similarity">
    <text evidence="1">Belongs to the FGGY kinase family.</text>
</comment>
<dbReference type="InterPro" id="IPR018485">
    <property type="entry name" value="FGGY_C"/>
</dbReference>
<evidence type="ECO:0000256" key="7">
    <source>
        <dbReference type="NCBIfam" id="TIGR02627"/>
    </source>
</evidence>
<dbReference type="Gene3D" id="3.30.420.40">
    <property type="match status" value="2"/>
</dbReference>
<keyword evidence="2 10" id="KW-0808">Transferase</keyword>
<comment type="caution">
    <text evidence="10">The sequence shown here is derived from an EMBL/GenBank/DDBJ whole genome shotgun (WGS) entry which is preliminary data.</text>
</comment>
<feature type="domain" description="Carbohydrate kinase FGGY N-terminal" evidence="8">
    <location>
        <begin position="3"/>
        <end position="241"/>
    </location>
</feature>
<keyword evidence="4" id="KW-0418">Kinase</keyword>
<dbReference type="NCBIfam" id="TIGR02627">
    <property type="entry name" value="rhamnulo_kin"/>
    <property type="match status" value="1"/>
</dbReference>